<proteinExistence type="predicted"/>
<gene>
    <name evidence="1" type="ORF">EVAR_16991_1</name>
</gene>
<organism evidence="1 2">
    <name type="scientific">Eumeta variegata</name>
    <name type="common">Bagworm moth</name>
    <name type="synonym">Eumeta japonica</name>
    <dbReference type="NCBI Taxonomy" id="151549"/>
    <lineage>
        <taxon>Eukaryota</taxon>
        <taxon>Metazoa</taxon>
        <taxon>Ecdysozoa</taxon>
        <taxon>Arthropoda</taxon>
        <taxon>Hexapoda</taxon>
        <taxon>Insecta</taxon>
        <taxon>Pterygota</taxon>
        <taxon>Neoptera</taxon>
        <taxon>Endopterygota</taxon>
        <taxon>Lepidoptera</taxon>
        <taxon>Glossata</taxon>
        <taxon>Ditrysia</taxon>
        <taxon>Tineoidea</taxon>
        <taxon>Psychidae</taxon>
        <taxon>Oiketicinae</taxon>
        <taxon>Eumeta</taxon>
    </lineage>
</organism>
<comment type="caution">
    <text evidence="1">The sequence shown here is derived from an EMBL/GenBank/DDBJ whole genome shotgun (WGS) entry which is preliminary data.</text>
</comment>
<accession>A0A4C1TVI6</accession>
<keyword evidence="2" id="KW-1185">Reference proteome</keyword>
<evidence type="ECO:0000313" key="1">
    <source>
        <dbReference type="EMBL" id="GBP18045.1"/>
    </source>
</evidence>
<dbReference type="AlphaFoldDB" id="A0A4C1TVI6"/>
<sequence>MAFMVNKNFDHPPLQTIRMLENLNILLQMLQRLKILNYYIEVLESLLGLVLSTPIVSGRNKFPYLENASTELVCGGEVRYPSRLVPGGEKRGLKNSVSYECLELDELWKVTKSVLVDEAKKVCGVNKRTNVSKKDNEWSNFEVRKVVSENVKNVKKGQKEFREGIYCATLTAGDAGARPGNKSKWRRYIDVLLFMARHVRGRPPARSAHRIKT</sequence>
<evidence type="ECO:0000313" key="2">
    <source>
        <dbReference type="Proteomes" id="UP000299102"/>
    </source>
</evidence>
<protein>
    <submittedName>
        <fullName evidence="1">Uncharacterized protein</fullName>
    </submittedName>
</protein>
<dbReference type="Proteomes" id="UP000299102">
    <property type="component" value="Unassembled WGS sequence"/>
</dbReference>
<reference evidence="1 2" key="1">
    <citation type="journal article" date="2019" name="Commun. Biol.">
        <title>The bagworm genome reveals a unique fibroin gene that provides high tensile strength.</title>
        <authorList>
            <person name="Kono N."/>
            <person name="Nakamura H."/>
            <person name="Ohtoshi R."/>
            <person name="Tomita M."/>
            <person name="Numata K."/>
            <person name="Arakawa K."/>
        </authorList>
    </citation>
    <scope>NUCLEOTIDE SEQUENCE [LARGE SCALE GENOMIC DNA]</scope>
</reference>
<name>A0A4C1TVI6_EUMVA</name>
<dbReference type="EMBL" id="BGZK01000092">
    <property type="protein sequence ID" value="GBP18045.1"/>
    <property type="molecule type" value="Genomic_DNA"/>
</dbReference>